<evidence type="ECO:0000256" key="2">
    <source>
        <dbReference type="ARBA" id="ARBA00022737"/>
    </source>
</evidence>
<feature type="domain" description="SMP" evidence="3">
    <location>
        <begin position="133"/>
        <end position="190"/>
    </location>
</feature>
<gene>
    <name evidence="4" type="primary">LOC110727420</name>
</gene>
<dbReference type="InterPro" id="IPR007011">
    <property type="entry name" value="LEA_SMP_dom"/>
</dbReference>
<name>A0A803MFL1_CHEQI</name>
<evidence type="ECO:0000313" key="5">
    <source>
        <dbReference type="Proteomes" id="UP000596660"/>
    </source>
</evidence>
<dbReference type="GeneID" id="110727420"/>
<proteinExistence type="inferred from homology"/>
<comment type="similarity">
    <text evidence="1">Belongs to the LEA type SMP family.</text>
</comment>
<dbReference type="OrthoDB" id="2014755at2759"/>
<dbReference type="KEGG" id="cqi:110727420"/>
<dbReference type="OMA" id="IVRCANP"/>
<feature type="domain" description="SMP" evidence="3">
    <location>
        <begin position="12"/>
        <end position="67"/>
    </location>
</feature>
<protein>
    <recommendedName>
        <fullName evidence="3">SMP domain-containing protein</fullName>
    </recommendedName>
</protein>
<dbReference type="AlphaFoldDB" id="A0A803MFL1"/>
<feature type="domain" description="SMP" evidence="3">
    <location>
        <begin position="198"/>
        <end position="256"/>
    </location>
</feature>
<dbReference type="Gramene" id="AUR62028605-RA">
    <property type="protein sequence ID" value="AUR62028605-RA:cds"/>
    <property type="gene ID" value="AUR62028605"/>
</dbReference>
<reference evidence="4" key="1">
    <citation type="journal article" date="2017" name="Nature">
        <title>The genome of Chenopodium quinoa.</title>
        <authorList>
            <person name="Jarvis D.E."/>
            <person name="Ho Y.S."/>
            <person name="Lightfoot D.J."/>
            <person name="Schmoeckel S.M."/>
            <person name="Li B."/>
            <person name="Borm T.J.A."/>
            <person name="Ohyanagi H."/>
            <person name="Mineta K."/>
            <person name="Michell C.T."/>
            <person name="Saber N."/>
            <person name="Kharbatia N.M."/>
            <person name="Rupper R.R."/>
            <person name="Sharp A.R."/>
            <person name="Dally N."/>
            <person name="Boughton B.A."/>
            <person name="Woo Y.H."/>
            <person name="Gao G."/>
            <person name="Schijlen E.G.W.M."/>
            <person name="Guo X."/>
            <person name="Momin A.A."/>
            <person name="Negrao S."/>
            <person name="Al-Babili S."/>
            <person name="Gehring C."/>
            <person name="Roessner U."/>
            <person name="Jung C."/>
            <person name="Murphy K."/>
            <person name="Arold S.T."/>
            <person name="Gojobori T."/>
            <person name="van der Linden C.G."/>
            <person name="van Loo E.N."/>
            <person name="Jellen E.N."/>
            <person name="Maughan P.J."/>
            <person name="Tester M."/>
        </authorList>
    </citation>
    <scope>NUCLEOTIDE SEQUENCE [LARGE SCALE GENOMIC DNA]</scope>
    <source>
        <strain evidence="4">cv. PI 614886</strain>
    </source>
</reference>
<organism evidence="4 5">
    <name type="scientific">Chenopodium quinoa</name>
    <name type="common">Quinoa</name>
    <dbReference type="NCBI Taxonomy" id="63459"/>
    <lineage>
        <taxon>Eukaryota</taxon>
        <taxon>Viridiplantae</taxon>
        <taxon>Streptophyta</taxon>
        <taxon>Embryophyta</taxon>
        <taxon>Tracheophyta</taxon>
        <taxon>Spermatophyta</taxon>
        <taxon>Magnoliopsida</taxon>
        <taxon>eudicotyledons</taxon>
        <taxon>Gunneridae</taxon>
        <taxon>Pentapetalae</taxon>
        <taxon>Caryophyllales</taxon>
        <taxon>Chenopodiaceae</taxon>
        <taxon>Chenopodioideae</taxon>
        <taxon>Atripliceae</taxon>
        <taxon>Chenopodium</taxon>
    </lineage>
</organism>
<sequence>MSKEQEQQQQPIKYGDVFLVSEKIANKPIAPLDAAAMQSAENQVMGQSQKGGPASLMQAAAAKNVRAGVTPHGTASDVGTNLGMNVTETIVDGQRFITQSIGDQVIVRCANPNPNPTADKMVAPPSAVDSDAVTIGEALETSAISAGDKPITQTDAAAIQAAEMRVTGRGNTPPGGLGAEAQSAATRNEQIMSYENKITLGDVLTDAATRLSDDKPVTIQDAERVIAAEVRNDPNLATNLGGVGESVAVAARMNQQKLK</sequence>
<dbReference type="Pfam" id="PF04927">
    <property type="entry name" value="SMP"/>
    <property type="match status" value="3"/>
</dbReference>
<dbReference type="EnsemblPlants" id="AUR62028605-RA">
    <property type="protein sequence ID" value="AUR62028605-RA:cds"/>
    <property type="gene ID" value="AUR62028605"/>
</dbReference>
<dbReference type="RefSeq" id="XP_021762676.1">
    <property type="nucleotide sequence ID" value="XM_021906984.1"/>
</dbReference>
<keyword evidence="5" id="KW-1185">Reference proteome</keyword>
<dbReference type="PANTHER" id="PTHR31174:SF31">
    <property type="entry name" value="LATE EMBRYOGENESIS ABUNDANT PROTEIN 3"/>
    <property type="match status" value="1"/>
</dbReference>
<reference evidence="4" key="2">
    <citation type="submission" date="2021-03" db="UniProtKB">
        <authorList>
            <consortium name="EnsemblPlants"/>
        </authorList>
    </citation>
    <scope>IDENTIFICATION</scope>
</reference>
<evidence type="ECO:0000313" key="4">
    <source>
        <dbReference type="EnsemblPlants" id="AUR62028605-RA:cds"/>
    </source>
</evidence>
<dbReference type="InterPro" id="IPR042971">
    <property type="entry name" value="LEA_SMP"/>
</dbReference>
<dbReference type="Proteomes" id="UP000596660">
    <property type="component" value="Unplaced"/>
</dbReference>
<accession>A0A803MFL1</accession>
<evidence type="ECO:0000259" key="3">
    <source>
        <dbReference type="Pfam" id="PF04927"/>
    </source>
</evidence>
<dbReference type="PANTHER" id="PTHR31174">
    <property type="entry name" value="SEED MATURATION FAMILY PROTEIN"/>
    <property type="match status" value="1"/>
</dbReference>
<evidence type="ECO:0000256" key="1">
    <source>
        <dbReference type="ARBA" id="ARBA00010733"/>
    </source>
</evidence>
<keyword evidence="2" id="KW-0677">Repeat</keyword>